<proteinExistence type="predicted"/>
<evidence type="ECO:0000313" key="2">
    <source>
        <dbReference type="EMBL" id="BDZ51702.1"/>
    </source>
</evidence>
<dbReference type="Proteomes" id="UP001321486">
    <property type="component" value="Chromosome"/>
</dbReference>
<evidence type="ECO:0000313" key="3">
    <source>
        <dbReference type="Proteomes" id="UP001321486"/>
    </source>
</evidence>
<organism evidence="1 3">
    <name type="scientific">Frondihabitans sucicola</name>
    <dbReference type="NCBI Taxonomy" id="1268041"/>
    <lineage>
        <taxon>Bacteria</taxon>
        <taxon>Bacillati</taxon>
        <taxon>Actinomycetota</taxon>
        <taxon>Actinomycetes</taxon>
        <taxon>Micrococcales</taxon>
        <taxon>Microbacteriaceae</taxon>
        <taxon>Frondihabitans</taxon>
    </lineage>
</organism>
<gene>
    <name evidence="1" type="ORF">GCM10025867_04010</name>
    <name evidence="2" type="ORF">GCM10025867_39430</name>
</gene>
<reference evidence="3" key="2">
    <citation type="journal article" date="2019" name="Int. J. Syst. Evol. Microbiol.">
        <title>The Global Catalogue of Microorganisms (GCM) 10K type strain sequencing project: providing services to taxonomists for standard genome sequencing and annotation.</title>
        <authorList>
            <consortium name="The Broad Institute Genomics Platform"/>
            <consortium name="The Broad Institute Genome Sequencing Center for Infectious Disease"/>
            <person name="Wu L."/>
            <person name="Ma J."/>
        </authorList>
    </citation>
    <scope>NUCLEOTIDE SEQUENCE [LARGE SCALE GENOMIC DNA]</scope>
    <source>
        <strain evidence="3">NBRC 108728</strain>
    </source>
</reference>
<reference evidence="1" key="3">
    <citation type="submission" date="2023-02" db="EMBL/GenBank/DDBJ databases">
        <authorList>
            <person name="Sun Q."/>
            <person name="Mori K."/>
        </authorList>
    </citation>
    <scope>NUCLEOTIDE SEQUENCE</scope>
    <source>
        <strain evidence="1">NBRC 108728</strain>
    </source>
</reference>
<dbReference type="EMBL" id="AP027732">
    <property type="protein sequence ID" value="BDZ51702.1"/>
    <property type="molecule type" value="Genomic_DNA"/>
</dbReference>
<reference evidence="1" key="1">
    <citation type="journal article" date="2014" name="Int. J. Syst. Evol. Microbiol.">
        <title>Complete genome of a new Firmicutes species belonging to the dominant human colonic microbiota ('Ruminococcus bicirculans') reveals two chromosomes and a selective capacity to utilize plant glucans.</title>
        <authorList>
            <consortium name="NISC Comparative Sequencing Program"/>
            <person name="Wegmann U."/>
            <person name="Louis P."/>
            <person name="Goesmann A."/>
            <person name="Henrissat B."/>
            <person name="Duncan S.H."/>
            <person name="Flint H.J."/>
        </authorList>
    </citation>
    <scope>NUCLEOTIDE SEQUENCE</scope>
    <source>
        <strain evidence="1">NBRC 108728</strain>
    </source>
</reference>
<name>A0ABN6XT50_9MICO</name>
<evidence type="ECO:0000313" key="1">
    <source>
        <dbReference type="EMBL" id="BDZ48160.1"/>
    </source>
</evidence>
<protein>
    <submittedName>
        <fullName evidence="1">Uncharacterized protein</fullName>
    </submittedName>
</protein>
<sequence length="123" mass="13172">MVSTDANADDIIIIMNGNEIHTLKTHTTIFASVGSARNNTFPKPRCANRIGNGDCGVATNQFHDVADTTTGTIHGNNNNTLNKPFAGICVRNNNDNARPTIHDPNTPTIVKTNVNNAAFQNDA</sequence>
<accession>A0ABN6XT50</accession>
<dbReference type="EMBL" id="AP027732">
    <property type="protein sequence ID" value="BDZ48160.1"/>
    <property type="molecule type" value="Genomic_DNA"/>
</dbReference>
<keyword evidence="3" id="KW-1185">Reference proteome</keyword>